<dbReference type="InterPro" id="IPR009057">
    <property type="entry name" value="Homeodomain-like_sf"/>
</dbReference>
<dbReference type="InterPro" id="IPR001647">
    <property type="entry name" value="HTH_TetR"/>
</dbReference>
<sequence length="204" mass="22223">MGYDAEATRRRIFEAAAAEFAARGLAGARIERIATEARANKQAIYLYFGSKEKLFGAVVRAAMEEIGKTTEIDPARLTESVGRLFDWYQEHPELIRLLLWEALETRGEVQGEDERREAFRRKAGRFAGAAGGSAEPGAGSPEVGDLMFTVFGLIAWNFAVPQLRRLILDEDDEAAALARRRAAVLEAARVLAEAHGSGGAGSAR</sequence>
<dbReference type="PANTHER" id="PTHR30328:SF54">
    <property type="entry name" value="HTH-TYPE TRANSCRIPTIONAL REPRESSOR SCO4008"/>
    <property type="match status" value="1"/>
</dbReference>
<dbReference type="InterPro" id="IPR036271">
    <property type="entry name" value="Tet_transcr_reg_TetR-rel_C_sf"/>
</dbReference>
<dbReference type="Proteomes" id="UP000305238">
    <property type="component" value="Unassembled WGS sequence"/>
</dbReference>
<comment type="caution">
    <text evidence="4">The sequence shown here is derived from an EMBL/GenBank/DDBJ whole genome shotgun (WGS) entry which is preliminary data.</text>
</comment>
<dbReference type="EMBL" id="VCKZ01000004">
    <property type="protein sequence ID" value="TMR42268.1"/>
    <property type="molecule type" value="Genomic_DNA"/>
</dbReference>
<protein>
    <submittedName>
        <fullName evidence="4">TetR/AcrR family transcriptional regulator</fullName>
    </submittedName>
</protein>
<accession>A0A5S4HAI3</accession>
<feature type="DNA-binding region" description="H-T-H motif" evidence="2">
    <location>
        <begin position="29"/>
        <end position="48"/>
    </location>
</feature>
<gene>
    <name evidence="4" type="ORF">ETD96_01605</name>
</gene>
<evidence type="ECO:0000313" key="5">
    <source>
        <dbReference type="Proteomes" id="UP000305238"/>
    </source>
</evidence>
<dbReference type="PANTHER" id="PTHR30328">
    <property type="entry name" value="TRANSCRIPTIONAL REPRESSOR"/>
    <property type="match status" value="1"/>
</dbReference>
<dbReference type="Gene3D" id="1.10.357.10">
    <property type="entry name" value="Tetracycline Repressor, domain 2"/>
    <property type="match status" value="1"/>
</dbReference>
<dbReference type="PROSITE" id="PS50977">
    <property type="entry name" value="HTH_TETR_2"/>
    <property type="match status" value="1"/>
</dbReference>
<keyword evidence="5" id="KW-1185">Reference proteome</keyword>
<dbReference type="RefSeq" id="WP_138632816.1">
    <property type="nucleotide sequence ID" value="NZ_JASWDG010000034.1"/>
</dbReference>
<proteinExistence type="predicted"/>
<dbReference type="AlphaFoldDB" id="A0A5S4HAI3"/>
<feature type="domain" description="HTH tetR-type" evidence="3">
    <location>
        <begin position="6"/>
        <end position="66"/>
    </location>
</feature>
<dbReference type="SUPFAM" id="SSF48498">
    <property type="entry name" value="Tetracyclin repressor-like, C-terminal domain"/>
    <property type="match status" value="1"/>
</dbReference>
<dbReference type="Pfam" id="PF17926">
    <property type="entry name" value="TetR_C_21"/>
    <property type="match status" value="1"/>
</dbReference>
<evidence type="ECO:0000313" key="4">
    <source>
        <dbReference type="EMBL" id="TMR42268.1"/>
    </source>
</evidence>
<dbReference type="GO" id="GO:0006355">
    <property type="term" value="P:regulation of DNA-templated transcription"/>
    <property type="evidence" value="ECO:0007669"/>
    <property type="project" value="UniProtKB-ARBA"/>
</dbReference>
<dbReference type="OrthoDB" id="4726108at2"/>
<reference evidence="4 5" key="1">
    <citation type="submission" date="2019-05" db="EMBL/GenBank/DDBJ databases">
        <title>Draft genome sequence of Actinomadura geliboluensis A8036.</title>
        <authorList>
            <person name="Saricaoglu S."/>
            <person name="Isik K."/>
        </authorList>
    </citation>
    <scope>NUCLEOTIDE SEQUENCE [LARGE SCALE GENOMIC DNA]</scope>
    <source>
        <strain evidence="4 5">A8036</strain>
    </source>
</reference>
<evidence type="ECO:0000256" key="1">
    <source>
        <dbReference type="ARBA" id="ARBA00023125"/>
    </source>
</evidence>
<dbReference type="Pfam" id="PF00440">
    <property type="entry name" value="TetR_N"/>
    <property type="match status" value="1"/>
</dbReference>
<name>A0A5S4HAI3_9ACTN</name>
<evidence type="ECO:0000256" key="2">
    <source>
        <dbReference type="PROSITE-ProRule" id="PRU00335"/>
    </source>
</evidence>
<dbReference type="SUPFAM" id="SSF46689">
    <property type="entry name" value="Homeodomain-like"/>
    <property type="match status" value="1"/>
</dbReference>
<dbReference type="PRINTS" id="PR00455">
    <property type="entry name" value="HTHTETR"/>
</dbReference>
<keyword evidence="1 2" id="KW-0238">DNA-binding</keyword>
<organism evidence="4 5">
    <name type="scientific">Actinomadura geliboluensis</name>
    <dbReference type="NCBI Taxonomy" id="882440"/>
    <lineage>
        <taxon>Bacteria</taxon>
        <taxon>Bacillati</taxon>
        <taxon>Actinomycetota</taxon>
        <taxon>Actinomycetes</taxon>
        <taxon>Streptosporangiales</taxon>
        <taxon>Thermomonosporaceae</taxon>
        <taxon>Actinomadura</taxon>
    </lineage>
</organism>
<evidence type="ECO:0000259" key="3">
    <source>
        <dbReference type="PROSITE" id="PS50977"/>
    </source>
</evidence>
<dbReference type="InterPro" id="IPR050109">
    <property type="entry name" value="HTH-type_TetR-like_transc_reg"/>
</dbReference>
<dbReference type="InterPro" id="IPR041467">
    <property type="entry name" value="Sco4008_C"/>
</dbReference>
<dbReference type="GO" id="GO:0003677">
    <property type="term" value="F:DNA binding"/>
    <property type="evidence" value="ECO:0007669"/>
    <property type="project" value="UniProtKB-UniRule"/>
</dbReference>